<feature type="compositionally biased region" description="Polar residues" evidence="1">
    <location>
        <begin position="256"/>
        <end position="270"/>
    </location>
</feature>
<evidence type="ECO:0000256" key="1">
    <source>
        <dbReference type="SAM" id="MobiDB-lite"/>
    </source>
</evidence>
<accession>A0A2L2TAP5</accession>
<sequence length="1532" mass="161267">MADQLRRRWSSLVRSADDGGSHAAQDVLLVETAAKTPVEEASRAAPLENIANGALGLHTSSTIVKISELNSDLRVNRQQLLLAGSHLLLNLVGLLGRQARVIKLLLESSIGRIHADDGLDLLLLAVLDTNHTLGLKNTTTGLGIGVHLHGSGVDGRIDNDPRSTTKLTEGRDVDEDGLLVLDEGIDDERTVLEDLVVHVALTTRETTPVGKDHQRKLLTVVEVVDSLGIRVGRVGRSDVLDGSDLDTDNTHRDTAETSTTNDNSLGPTTKSLDERVLVKETRLEAVLTFTTTDQPSDIVRLLLGRVVSHITVPVVDAGADRNGAVALLGYKRHPLENLRDTSKVIVGSHVGGVNLTTKQIVEGSSTSQDDGLTLNLDSTLAKTDKVGTNTNGSASYQSDGKDVVVSAASGTSDETRATQTLNTKTLLLTDNGNNLVSLLAILSNLLSNDILLEASLGLVVKVEVLEASVLLLRVVPGNLVVAHKLIGKAETSTRVGRQVDTGDTKLTGKLSDIVGDNDKSSAVGVLRGASPEDPTNHTTSVILVVQNKLGEADAITGLGLLGSQAGLSLDGLGPSVLDGLAEKLREIVNVLSSHTVSVVTLGLEPVLDGVRGRDGHQVHGTLLVSASNAVEDPHTLLRLALSVHVDIDDVTRGVGDNNTERVGLAGLGISADDADLDLSDAESPSTDTKSVKEALETLLDLLGLKSEHGREVDEDVVQIRVVVADNLESVKDIVDNTVSLGDEVLSSRDLISETARSDDSTCEVSLVSVMLLANTLVNVDALVLSENRLDVELAETSKLKLESKGRLAVTDTVVLLVLGSTESVVSGVRAIAVTADECQTANTTGKELILVLLDNGEDILESLSVVAALNITNSNVDNSRELLLVLLERSRLALAGEVGDQARSVLLLLLLLMSEGLEGLANEILGLIDVLARNNDTLASGLILPLAVKVGHVADGVDSLEVELASAGCSRGRRSSRLKRKTELRLAKLSELEVPRDELRVVVLILVVLNLLEEVRTVGSANVNLKRGQRHPRIIVGEEHGQDIKDSVLGVNDLLDDIKARLTVVPTSFTISRLNDGRAKDVLHLGSSLLKRGESTLDHDLTGLEGNLGGVSGLKLGKKTEGLTEVLGDVSSLGLVGSVLLKNSKDERALRADAAMRQNSVDNLHDIILVLGLGREVGVARLAALNDLGELSIELLRHTRVEGGELSVPLAVGKLGVAEDLDELPQGAGHDNRVVVTQKNVLEGVVEEREALSGLGTDNNRLAVRGKLVDESLSLLDAAGVIESKDTEDITSLEGGSGLLDELDNTILLGKERHVHLHDLDLGKGLTSTNMGTVLDRILDKLTRARRSELGGVVLLLEQASLAVNGQTGGANLFLPVDAVRSSVEKDKDTTIAQGTDTNMALGTVDEKVVAVNAGTSGCELVTETLVDEVDGENSLQDVLGGHLTLLKAGSVLSHASLAGNVSLGNSTTGDSKHGLGSLSGKTLGDKLIQPTSGDGVVLEGLGLEKLDEVLNGGSEITTNAQLLQGHDHVLP</sequence>
<dbReference type="Proteomes" id="UP000245910">
    <property type="component" value="Chromosome IIII"/>
</dbReference>
<dbReference type="STRING" id="56646.A0A2L2TAP5"/>
<organism evidence="2 3">
    <name type="scientific">Fusarium venenatum</name>
    <dbReference type="NCBI Taxonomy" id="56646"/>
    <lineage>
        <taxon>Eukaryota</taxon>
        <taxon>Fungi</taxon>
        <taxon>Dikarya</taxon>
        <taxon>Ascomycota</taxon>
        <taxon>Pezizomycotina</taxon>
        <taxon>Sordariomycetes</taxon>
        <taxon>Hypocreomycetidae</taxon>
        <taxon>Hypocreales</taxon>
        <taxon>Nectriaceae</taxon>
        <taxon>Fusarium</taxon>
    </lineage>
</organism>
<protein>
    <submittedName>
        <fullName evidence="2">Uncharacterized protein</fullName>
    </submittedName>
</protein>
<proteinExistence type="predicted"/>
<evidence type="ECO:0000313" key="2">
    <source>
        <dbReference type="EMBL" id="CEI38582.1"/>
    </source>
</evidence>
<name>A0A2L2TAP5_9HYPO</name>
<feature type="region of interest" description="Disordered" evidence="1">
    <location>
        <begin position="240"/>
        <end position="271"/>
    </location>
</feature>
<evidence type="ECO:0000313" key="3">
    <source>
        <dbReference type="Proteomes" id="UP000245910"/>
    </source>
</evidence>
<reference evidence="3" key="1">
    <citation type="submission" date="2014-10" db="EMBL/GenBank/DDBJ databases">
        <authorList>
            <person name="King R."/>
        </authorList>
    </citation>
    <scope>NUCLEOTIDE SEQUENCE [LARGE SCALE GENOMIC DNA]</scope>
    <source>
        <strain evidence="3">A3/5</strain>
    </source>
</reference>
<dbReference type="EMBL" id="LN649232">
    <property type="protein sequence ID" value="CEI38582.1"/>
    <property type="molecule type" value="Genomic_DNA"/>
</dbReference>
<keyword evidence="3" id="KW-1185">Reference proteome</keyword>